<protein>
    <submittedName>
        <fullName evidence="2">Uncharacterized protein</fullName>
    </submittedName>
</protein>
<evidence type="ECO:0000313" key="1">
    <source>
        <dbReference type="Proteomes" id="UP000887565"/>
    </source>
</evidence>
<sequence>MTSKIGINKSCDSLVSNVDLRCVNIFLNDKKVNNFKTINNISNARDLCKRFTFTEVRNSEGPQNDFAKIAKSKMLEKCFNTSANLSGLPWVHVFSFRRRCAGGRTQRKVAKKRINLHRFMLPPFRVFLV</sequence>
<dbReference type="AlphaFoldDB" id="A0A915JD30"/>
<organism evidence="1 2">
    <name type="scientific">Romanomermis culicivorax</name>
    <name type="common">Nematode worm</name>
    <dbReference type="NCBI Taxonomy" id="13658"/>
    <lineage>
        <taxon>Eukaryota</taxon>
        <taxon>Metazoa</taxon>
        <taxon>Ecdysozoa</taxon>
        <taxon>Nematoda</taxon>
        <taxon>Enoplea</taxon>
        <taxon>Dorylaimia</taxon>
        <taxon>Mermithida</taxon>
        <taxon>Mermithoidea</taxon>
        <taxon>Mermithidae</taxon>
        <taxon>Romanomermis</taxon>
    </lineage>
</organism>
<accession>A0A915JD30</accession>
<dbReference type="Proteomes" id="UP000887565">
    <property type="component" value="Unplaced"/>
</dbReference>
<keyword evidence="1" id="KW-1185">Reference proteome</keyword>
<name>A0A915JD30_ROMCU</name>
<reference evidence="2" key="1">
    <citation type="submission" date="2022-11" db="UniProtKB">
        <authorList>
            <consortium name="WormBaseParasite"/>
        </authorList>
    </citation>
    <scope>IDENTIFICATION</scope>
</reference>
<evidence type="ECO:0000313" key="2">
    <source>
        <dbReference type="WBParaSite" id="nRc.2.0.1.t23526-RA"/>
    </source>
</evidence>
<proteinExistence type="predicted"/>
<dbReference type="WBParaSite" id="nRc.2.0.1.t23526-RA">
    <property type="protein sequence ID" value="nRc.2.0.1.t23526-RA"/>
    <property type="gene ID" value="nRc.2.0.1.g23526"/>
</dbReference>